<keyword evidence="3" id="KW-0274">FAD</keyword>
<sequence length="429" mass="46449">MSSEQPILIAIIGGGLGGSALARALMRNPRLDVHVYESNATFSERGASIGLANNAQRALAQVDPDDPELLKRADAVVHSSMRVVMGTGPQAGTVVSDLHTAPQEAERLPRVSLHRGSLLRELIAGLPKERLHTSKRLVSLKVLPDSRVVEITFGDGESAICDAVIGADGIWGMVRQHVLGDAAEEHAPANAGWWDCRNLVPYEKAREVLGDKLFQVDRAYGWAGDGAFIMHVVLENRKLVMCIASVLEHSPPQDAKKRPLTRDMLTDAFGTWMDGPIAKGIIELIMDQPTPQLQRYALYEHKTTPTYANGPVCIMGDAAHAATPWQASGGGQAFEDAMILGALLGCIPSADQVPTAFKIYDEVRRPRAQKILDSSRASGMILCGADQTVGLDIDKMRTELSARAALAEEVDLAVYKEDAVERLIQVLEM</sequence>
<dbReference type="InterPro" id="IPR002938">
    <property type="entry name" value="FAD-bd"/>
</dbReference>
<organism evidence="6 7">
    <name type="scientific">Cytospora mali</name>
    <name type="common">Apple Valsa canker fungus</name>
    <name type="synonym">Valsa mali</name>
    <dbReference type="NCBI Taxonomy" id="578113"/>
    <lineage>
        <taxon>Eukaryota</taxon>
        <taxon>Fungi</taxon>
        <taxon>Dikarya</taxon>
        <taxon>Ascomycota</taxon>
        <taxon>Pezizomycotina</taxon>
        <taxon>Sordariomycetes</taxon>
        <taxon>Sordariomycetidae</taxon>
        <taxon>Diaporthales</taxon>
        <taxon>Cytosporaceae</taxon>
        <taxon>Cytospora</taxon>
    </lineage>
</organism>
<feature type="domain" description="FAD-binding" evidence="5">
    <location>
        <begin position="9"/>
        <end position="374"/>
    </location>
</feature>
<dbReference type="InterPro" id="IPR051104">
    <property type="entry name" value="FAD_monoxygenase"/>
</dbReference>
<dbReference type="PANTHER" id="PTHR46720">
    <property type="entry name" value="HYDROXYLASE, PUTATIVE (AFU_ORTHOLOGUE AFUA_3G01460)-RELATED"/>
    <property type="match status" value="1"/>
</dbReference>
<proteinExistence type="inferred from homology"/>
<dbReference type="InterPro" id="IPR036188">
    <property type="entry name" value="FAD/NAD-bd_sf"/>
</dbReference>
<evidence type="ECO:0000256" key="1">
    <source>
        <dbReference type="ARBA" id="ARBA00007992"/>
    </source>
</evidence>
<keyword evidence="4" id="KW-0560">Oxidoreductase</keyword>
<comment type="similarity">
    <text evidence="1">Belongs to the paxM FAD-dependent monooxygenase family.</text>
</comment>
<accession>A0A194V1R7</accession>
<keyword evidence="7" id="KW-1185">Reference proteome</keyword>
<evidence type="ECO:0000256" key="3">
    <source>
        <dbReference type="ARBA" id="ARBA00022827"/>
    </source>
</evidence>
<protein>
    <submittedName>
        <fullName evidence="6">Salicylate hydroxylase</fullName>
    </submittedName>
</protein>
<reference evidence="7" key="1">
    <citation type="submission" date="2014-12" db="EMBL/GenBank/DDBJ databases">
        <title>Genome Sequence of Valsa Canker Pathogens Uncovers a Specific Adaption of Colonization on Woody Bark.</title>
        <authorList>
            <person name="Yin Z."/>
            <person name="Liu H."/>
            <person name="Gao X."/>
            <person name="Li Z."/>
            <person name="Song N."/>
            <person name="Ke X."/>
            <person name="Dai Q."/>
            <person name="Wu Y."/>
            <person name="Sun Y."/>
            <person name="Xu J.-R."/>
            <person name="Kang Z.K."/>
            <person name="Wang L."/>
            <person name="Huang L."/>
        </authorList>
    </citation>
    <scope>NUCLEOTIDE SEQUENCE [LARGE SCALE GENOMIC DNA]</scope>
    <source>
        <strain evidence="7">SXYL134</strain>
    </source>
</reference>
<dbReference type="PANTHER" id="PTHR46720:SF3">
    <property type="entry name" value="FAD-BINDING DOMAIN-CONTAINING PROTEIN-RELATED"/>
    <property type="match status" value="1"/>
</dbReference>
<dbReference type="Pfam" id="PF01494">
    <property type="entry name" value="FAD_binding_3"/>
    <property type="match status" value="1"/>
</dbReference>
<dbReference type="PRINTS" id="PR00420">
    <property type="entry name" value="RNGMNOXGNASE"/>
</dbReference>
<evidence type="ECO:0000313" key="7">
    <source>
        <dbReference type="Proteomes" id="UP000078576"/>
    </source>
</evidence>
<dbReference type="GO" id="GO:0016491">
    <property type="term" value="F:oxidoreductase activity"/>
    <property type="evidence" value="ECO:0007669"/>
    <property type="project" value="UniProtKB-KW"/>
</dbReference>
<evidence type="ECO:0000256" key="4">
    <source>
        <dbReference type="ARBA" id="ARBA00023002"/>
    </source>
</evidence>
<dbReference type="SUPFAM" id="SSF51905">
    <property type="entry name" value="FAD/NAD(P)-binding domain"/>
    <property type="match status" value="1"/>
</dbReference>
<dbReference type="Gene3D" id="3.50.50.60">
    <property type="entry name" value="FAD/NAD(P)-binding domain"/>
    <property type="match status" value="1"/>
</dbReference>
<dbReference type="STRING" id="694573.A0A194V1R7"/>
<dbReference type="AlphaFoldDB" id="A0A194V1R7"/>
<evidence type="ECO:0000259" key="5">
    <source>
        <dbReference type="Pfam" id="PF01494"/>
    </source>
</evidence>
<dbReference type="EMBL" id="KN714705">
    <property type="protein sequence ID" value="KUI57859.1"/>
    <property type="molecule type" value="Genomic_DNA"/>
</dbReference>
<dbReference type="OrthoDB" id="16820at2759"/>
<keyword evidence="2" id="KW-0285">Flavoprotein</keyword>
<name>A0A194V1R7_CYTMA</name>
<evidence type="ECO:0000313" key="6">
    <source>
        <dbReference type="EMBL" id="KUI57859.1"/>
    </source>
</evidence>
<dbReference type="GO" id="GO:0044550">
    <property type="term" value="P:secondary metabolite biosynthetic process"/>
    <property type="evidence" value="ECO:0007669"/>
    <property type="project" value="TreeGrafter"/>
</dbReference>
<dbReference type="GO" id="GO:0071949">
    <property type="term" value="F:FAD binding"/>
    <property type="evidence" value="ECO:0007669"/>
    <property type="project" value="InterPro"/>
</dbReference>
<evidence type="ECO:0000256" key="2">
    <source>
        <dbReference type="ARBA" id="ARBA00022630"/>
    </source>
</evidence>
<gene>
    <name evidence="6" type="ORF">VP1G_05203</name>
</gene>
<dbReference type="Proteomes" id="UP000078576">
    <property type="component" value="Unassembled WGS sequence"/>
</dbReference>